<dbReference type="EMBL" id="AP025730">
    <property type="protein sequence ID" value="BDI03623.1"/>
    <property type="molecule type" value="Genomic_DNA"/>
</dbReference>
<accession>A0ABM7YHI6</accession>
<reference evidence="1" key="1">
    <citation type="submission" date="2022-04" db="EMBL/GenBank/DDBJ databases">
        <title>Whole genome sequence of Sphaerotilus sp. FB-5.</title>
        <authorList>
            <person name="Takeda M."/>
            <person name="Narihara S."/>
            <person name="Akimoto M."/>
            <person name="Akimoto R."/>
            <person name="Nishiyashiki S."/>
            <person name="Murakami T."/>
        </authorList>
    </citation>
    <scope>NUCLEOTIDE SEQUENCE</scope>
    <source>
        <strain evidence="1">FB-5</strain>
    </source>
</reference>
<evidence type="ECO:0000313" key="1">
    <source>
        <dbReference type="EMBL" id="BDI03623.1"/>
    </source>
</evidence>
<evidence type="ECO:0000313" key="2">
    <source>
        <dbReference type="Proteomes" id="UP001057498"/>
    </source>
</evidence>
<gene>
    <name evidence="1" type="ORF">CATMQ487_05930</name>
</gene>
<proteinExistence type="predicted"/>
<name>A0ABM7YHI6_9BURK</name>
<dbReference type="RefSeq" id="WP_251971891.1">
    <property type="nucleotide sequence ID" value="NZ_AP025730.1"/>
</dbReference>
<sequence>MADDSSSQILIPDAFRALYTDRRGRLTIAREELAERAELCEDLAQQLMATAQQIHFDLGIAEDEVLDRIHATLANPAAGLREAELPWLIGRLAELLGWDSDKWSAPATLPG</sequence>
<dbReference type="Proteomes" id="UP001057498">
    <property type="component" value="Chromosome"/>
</dbReference>
<protein>
    <recommendedName>
        <fullName evidence="3">ATPase with chaperone activity</fullName>
    </recommendedName>
</protein>
<evidence type="ECO:0008006" key="3">
    <source>
        <dbReference type="Google" id="ProtNLM"/>
    </source>
</evidence>
<organism evidence="1 2">
    <name type="scientific">Sphaerotilus microaerophilus</name>
    <dbReference type="NCBI Taxonomy" id="2914710"/>
    <lineage>
        <taxon>Bacteria</taxon>
        <taxon>Pseudomonadati</taxon>
        <taxon>Pseudomonadota</taxon>
        <taxon>Betaproteobacteria</taxon>
        <taxon>Burkholderiales</taxon>
        <taxon>Sphaerotilaceae</taxon>
        <taxon>Sphaerotilus</taxon>
    </lineage>
</organism>
<keyword evidence="2" id="KW-1185">Reference proteome</keyword>